<evidence type="ECO:0000313" key="1">
    <source>
        <dbReference type="EMBL" id="GAK56178.1"/>
    </source>
</evidence>
<name>A0A081BV23_VECG1</name>
<gene>
    <name evidence="1" type="ORF">U27_03140</name>
</gene>
<dbReference type="HOGENOM" id="CLU_1792662_0_0_0"/>
<dbReference type="Proteomes" id="UP000030661">
    <property type="component" value="Unassembled WGS sequence"/>
</dbReference>
<dbReference type="AlphaFoldDB" id="A0A081BV23"/>
<dbReference type="STRING" id="1499967.U27_03140"/>
<protein>
    <submittedName>
        <fullName evidence="1">Uncharacterized protein</fullName>
    </submittedName>
</protein>
<keyword evidence="2" id="KW-1185">Reference proteome</keyword>
<evidence type="ECO:0000313" key="2">
    <source>
        <dbReference type="Proteomes" id="UP000030661"/>
    </source>
</evidence>
<proteinExistence type="predicted"/>
<dbReference type="EMBL" id="DF820464">
    <property type="protein sequence ID" value="GAK56178.1"/>
    <property type="molecule type" value="Genomic_DNA"/>
</dbReference>
<reference evidence="1" key="1">
    <citation type="journal article" date="2015" name="PeerJ">
        <title>First genomic representation of candidate bacterial phylum KSB3 points to enhanced environmental sensing as a trigger of wastewater bulking.</title>
        <authorList>
            <person name="Sekiguchi Y."/>
            <person name="Ohashi A."/>
            <person name="Parks D.H."/>
            <person name="Yamauchi T."/>
            <person name="Tyson G.W."/>
            <person name="Hugenholtz P."/>
        </authorList>
    </citation>
    <scope>NUCLEOTIDE SEQUENCE [LARGE SCALE GENOMIC DNA]</scope>
</reference>
<accession>A0A081BV23</accession>
<sequence length="144" mass="17045">MKKKPLIYKMRGAWSGNLRKLDKIDVFRCRPFFSFSNLKYNAIPFVQLLKTGSDNFAIMHKNILSVILFDKPVTFLLIKPFYCTLYQFTSPTKKLFILLTLPNEKACIFEKGGATFHCQFTNLTNFRYHYAREKRECQEKKRVP</sequence>
<organism evidence="1">
    <name type="scientific">Vecturithrix granuli</name>
    <dbReference type="NCBI Taxonomy" id="1499967"/>
    <lineage>
        <taxon>Bacteria</taxon>
        <taxon>Candidatus Moduliflexota</taxon>
        <taxon>Candidatus Vecturitrichia</taxon>
        <taxon>Candidatus Vecturitrichales</taxon>
        <taxon>Candidatus Vecturitrichaceae</taxon>
        <taxon>Candidatus Vecturithrix</taxon>
    </lineage>
</organism>